<protein>
    <recommendedName>
        <fullName evidence="3">DDE-1 domain-containing protein</fullName>
    </recommendedName>
</protein>
<evidence type="ECO:0000256" key="1">
    <source>
        <dbReference type="ARBA" id="ARBA00022737"/>
    </source>
</evidence>
<dbReference type="InterPro" id="IPR001258">
    <property type="entry name" value="NHL_repeat"/>
</dbReference>
<proteinExistence type="predicted"/>
<comment type="caution">
    <text evidence="5">The sequence shown here is derived from an EMBL/GenBank/DDBJ whole genome shotgun (WGS) entry which is preliminary data.</text>
</comment>
<dbReference type="Proteomes" id="UP000677228">
    <property type="component" value="Unassembled WGS sequence"/>
</dbReference>
<dbReference type="Pfam" id="PF01436">
    <property type="entry name" value="NHL"/>
    <property type="match status" value="1"/>
</dbReference>
<dbReference type="InterPro" id="IPR011042">
    <property type="entry name" value="6-blade_b-propeller_TolB-like"/>
</dbReference>
<dbReference type="Pfam" id="PF03184">
    <property type="entry name" value="DDE_1"/>
    <property type="match status" value="1"/>
</dbReference>
<dbReference type="EMBL" id="CAJNOK010000614">
    <property type="protein sequence ID" value="CAF0765023.1"/>
    <property type="molecule type" value="Genomic_DNA"/>
</dbReference>
<dbReference type="AlphaFoldDB" id="A0A8S2GS70"/>
<dbReference type="EMBL" id="CAJOBA010000614">
    <property type="protein sequence ID" value="CAF3545077.1"/>
    <property type="molecule type" value="Genomic_DNA"/>
</dbReference>
<feature type="domain" description="DDE-1" evidence="3">
    <location>
        <begin position="136"/>
        <end position="221"/>
    </location>
</feature>
<sequence length="614" mass="70000">MVQTHVEVSLNRKVPLATIKRYGKMECGINIKDRKTHEITCRDVDEDHWNEVGKFRKFLQRISNDRLIFLDEIAVYGTMPPLRTLVAPEHQSFIIVDKPAAYADRFDFIGAINGSKPIACMTLTPADRKAKNIQGVRKEVINEWIVKSLAPVINRLNIHDMHLVCDKSRSHNKADMMQAFMMGKCKSVIDVHHMPTASAKYISPLDNPIWHSFRETVRKQHPLTTSNTSIHQYFHGLFFHCQKIKSVVPINPRDDVRKAKGERKVWRLCGLSIYEILSIITSAGVSIALGVYTFVSSAEDQKTSEKNRQADLDTARLLRQQQLYDGFITEMYRLHRHGELSPEAIPWVFANARYRAAHSQFDAERQELCLIFLKERRLIGTNEKVIDPTASLSLRQTFSLSPKYPSHLIRLDGLNFDNLQLKSYTPNIFQLDMQGVKFDKNDRYLYIGEWFNTVYKLSLDNIAGDREVVASLNTPEGITVDKDRNLYVADFNVHCILRFSMPDNDTNGTVIAGEIGVLGNDSNHLFFPQLIFVSKANGLYVADSGNHRIQSFFPIGNSVGRTVAVQITITFTIVNNTKTGLTKDEMIANLKDIHIDVSHDLPVDDLHDLYEVNK</sequence>
<feature type="repeat" description="NHL" evidence="2">
    <location>
        <begin position="472"/>
        <end position="502"/>
    </location>
</feature>
<dbReference type="Gene3D" id="2.120.10.30">
    <property type="entry name" value="TolB, C-terminal domain"/>
    <property type="match status" value="1"/>
</dbReference>
<organism evidence="5 6">
    <name type="scientific">Didymodactylos carnosus</name>
    <dbReference type="NCBI Taxonomy" id="1234261"/>
    <lineage>
        <taxon>Eukaryota</taxon>
        <taxon>Metazoa</taxon>
        <taxon>Spiralia</taxon>
        <taxon>Gnathifera</taxon>
        <taxon>Rotifera</taxon>
        <taxon>Eurotatoria</taxon>
        <taxon>Bdelloidea</taxon>
        <taxon>Philodinida</taxon>
        <taxon>Philodinidae</taxon>
        <taxon>Didymodactylos</taxon>
    </lineage>
</organism>
<dbReference type="Proteomes" id="UP000682733">
    <property type="component" value="Unassembled WGS sequence"/>
</dbReference>
<dbReference type="InterPro" id="IPR004875">
    <property type="entry name" value="DDE_SF_endonuclease_dom"/>
</dbReference>
<evidence type="ECO:0000259" key="3">
    <source>
        <dbReference type="Pfam" id="PF03184"/>
    </source>
</evidence>
<dbReference type="GO" id="GO:0003676">
    <property type="term" value="F:nucleic acid binding"/>
    <property type="evidence" value="ECO:0007669"/>
    <property type="project" value="InterPro"/>
</dbReference>
<dbReference type="SUPFAM" id="SSF101898">
    <property type="entry name" value="NHL repeat"/>
    <property type="match status" value="1"/>
</dbReference>
<evidence type="ECO:0000313" key="5">
    <source>
        <dbReference type="EMBL" id="CAF3545077.1"/>
    </source>
</evidence>
<accession>A0A8S2GS70</accession>
<evidence type="ECO:0000256" key="2">
    <source>
        <dbReference type="PROSITE-ProRule" id="PRU00504"/>
    </source>
</evidence>
<gene>
    <name evidence="4" type="ORF">OVA965_LOCUS2763</name>
    <name evidence="5" type="ORF">TMI583_LOCUS2762</name>
</gene>
<name>A0A8S2GS70_9BILA</name>
<dbReference type="PROSITE" id="PS51125">
    <property type="entry name" value="NHL"/>
    <property type="match status" value="1"/>
</dbReference>
<evidence type="ECO:0000313" key="6">
    <source>
        <dbReference type="Proteomes" id="UP000682733"/>
    </source>
</evidence>
<reference evidence="5" key="1">
    <citation type="submission" date="2021-02" db="EMBL/GenBank/DDBJ databases">
        <authorList>
            <person name="Nowell W R."/>
        </authorList>
    </citation>
    <scope>NUCLEOTIDE SEQUENCE</scope>
</reference>
<evidence type="ECO:0000313" key="4">
    <source>
        <dbReference type="EMBL" id="CAF0765023.1"/>
    </source>
</evidence>
<keyword evidence="1" id="KW-0677">Repeat</keyword>